<accession>A0ABY5WBE0</accession>
<reference evidence="3" key="2">
    <citation type="submission" date="2022-09" db="EMBL/GenBank/DDBJ databases">
        <title>Biosynthetic gene clusters of Dactylosporangioum fulvum.</title>
        <authorList>
            <person name="Caradec T."/>
        </authorList>
    </citation>
    <scope>NUCLEOTIDE SEQUENCE</scope>
    <source>
        <strain evidence="3">NRRL B-16292</strain>
    </source>
</reference>
<feature type="domain" description="AB hydrolase-1" evidence="2">
    <location>
        <begin position="41"/>
        <end position="295"/>
    </location>
</feature>
<keyword evidence="4" id="KW-1185">Reference proteome</keyword>
<keyword evidence="3" id="KW-0378">Hydrolase</keyword>
<proteinExistence type="predicted"/>
<dbReference type="InterPro" id="IPR050471">
    <property type="entry name" value="AB_hydrolase"/>
</dbReference>
<evidence type="ECO:0000313" key="3">
    <source>
        <dbReference type="EMBL" id="UWP86784.1"/>
    </source>
</evidence>
<gene>
    <name evidence="3" type="ORF">Dfulv_22090</name>
</gene>
<dbReference type="InterPro" id="IPR029058">
    <property type="entry name" value="AB_hydrolase_fold"/>
</dbReference>
<dbReference type="PANTHER" id="PTHR43433">
    <property type="entry name" value="HYDROLASE, ALPHA/BETA FOLD FAMILY PROTEIN"/>
    <property type="match status" value="1"/>
</dbReference>
<name>A0ABY5WBE0_9ACTN</name>
<protein>
    <submittedName>
        <fullName evidence="3">Alpha/beta hydrolase</fullName>
    </submittedName>
</protein>
<reference evidence="3" key="1">
    <citation type="submission" date="2021-04" db="EMBL/GenBank/DDBJ databases">
        <authorList>
            <person name="Hartkoorn R.C."/>
            <person name="Beaudoing E."/>
            <person name="Hot D."/>
        </authorList>
    </citation>
    <scope>NUCLEOTIDE SEQUENCE</scope>
    <source>
        <strain evidence="3">NRRL B-16292</strain>
    </source>
</reference>
<evidence type="ECO:0000313" key="4">
    <source>
        <dbReference type="Proteomes" id="UP001059617"/>
    </source>
</evidence>
<dbReference type="Gene3D" id="3.40.50.1820">
    <property type="entry name" value="alpha/beta hydrolase"/>
    <property type="match status" value="1"/>
</dbReference>
<feature type="compositionally biased region" description="Basic and acidic residues" evidence="1">
    <location>
        <begin position="308"/>
        <end position="321"/>
    </location>
</feature>
<dbReference type="EMBL" id="CP073720">
    <property type="protein sequence ID" value="UWP86784.1"/>
    <property type="molecule type" value="Genomic_DNA"/>
</dbReference>
<dbReference type="Proteomes" id="UP001059617">
    <property type="component" value="Chromosome"/>
</dbReference>
<dbReference type="InterPro" id="IPR000073">
    <property type="entry name" value="AB_hydrolase_1"/>
</dbReference>
<sequence>MIETACWNRQTVGRFSMDFVTSDGAHLSYERHGPAKGAPTVVLLHGWSLDRRVWSWQVDALGDVAVVAYDARGHGRSGPVTRTTATLGRLADDLAEVLGAVTPTDRVVLVGHSLGGMTIIEYAHRHPAHFAEHVCGVVLVSTTAEGALHTTYGFSPALAPAVRAGELAGCWLLAHVGHLRPHWMPRQLLRRSVRWLAFGAPAQIEDLNLVTSIVARTSLRTIGAFGAAVDTHRRLAELAALPQIPVTVLVGARDRLTPLACATNIAAAVPQAHLVVCPEGGHMLPLECRDEVNEALRLTIDRALTEMEHRGTRRSTDRNTDRATACDTAETVARNVSRSMSGSDRHGHARRTSTSGQ</sequence>
<dbReference type="PANTHER" id="PTHR43433:SF1">
    <property type="entry name" value="BLL5160 PROTEIN"/>
    <property type="match status" value="1"/>
</dbReference>
<organism evidence="3 4">
    <name type="scientific">Dactylosporangium fulvum</name>
    <dbReference type="NCBI Taxonomy" id="53359"/>
    <lineage>
        <taxon>Bacteria</taxon>
        <taxon>Bacillati</taxon>
        <taxon>Actinomycetota</taxon>
        <taxon>Actinomycetes</taxon>
        <taxon>Micromonosporales</taxon>
        <taxon>Micromonosporaceae</taxon>
        <taxon>Dactylosporangium</taxon>
    </lineage>
</organism>
<dbReference type="Pfam" id="PF12697">
    <property type="entry name" value="Abhydrolase_6"/>
    <property type="match status" value="1"/>
</dbReference>
<evidence type="ECO:0000259" key="2">
    <source>
        <dbReference type="Pfam" id="PF12697"/>
    </source>
</evidence>
<evidence type="ECO:0000256" key="1">
    <source>
        <dbReference type="SAM" id="MobiDB-lite"/>
    </source>
</evidence>
<dbReference type="SUPFAM" id="SSF53474">
    <property type="entry name" value="alpha/beta-Hydrolases"/>
    <property type="match status" value="1"/>
</dbReference>
<feature type="region of interest" description="Disordered" evidence="1">
    <location>
        <begin position="308"/>
        <end position="357"/>
    </location>
</feature>
<dbReference type="GO" id="GO:0016787">
    <property type="term" value="F:hydrolase activity"/>
    <property type="evidence" value="ECO:0007669"/>
    <property type="project" value="UniProtKB-KW"/>
</dbReference>